<dbReference type="GO" id="GO:0005774">
    <property type="term" value="C:vacuolar membrane"/>
    <property type="evidence" value="ECO:0007669"/>
    <property type="project" value="TreeGrafter"/>
</dbReference>
<keyword evidence="9" id="KW-1185">Reference proteome</keyword>
<feature type="transmembrane region" description="Helical" evidence="6">
    <location>
        <begin position="145"/>
        <end position="165"/>
    </location>
</feature>
<dbReference type="AlphaFoldDB" id="A0A7I8VHF8"/>
<dbReference type="InterPro" id="IPR013057">
    <property type="entry name" value="AA_transpt_TM"/>
</dbReference>
<accession>A0A7I8VHF8</accession>
<feature type="domain" description="Amino acid transporter transmembrane" evidence="7">
    <location>
        <begin position="127"/>
        <end position="175"/>
    </location>
</feature>
<evidence type="ECO:0000256" key="6">
    <source>
        <dbReference type="SAM" id="Phobius"/>
    </source>
</evidence>
<evidence type="ECO:0000256" key="4">
    <source>
        <dbReference type="ARBA" id="ARBA00023136"/>
    </source>
</evidence>
<comment type="subcellular location">
    <subcellularLocation>
        <location evidence="1">Membrane</location>
        <topology evidence="1">Multi-pass membrane protein</topology>
    </subcellularLocation>
</comment>
<keyword evidence="4 6" id="KW-0472">Membrane</keyword>
<dbReference type="Proteomes" id="UP000549394">
    <property type="component" value="Unassembled WGS sequence"/>
</dbReference>
<evidence type="ECO:0000313" key="8">
    <source>
        <dbReference type="EMBL" id="CAD5115113.1"/>
    </source>
</evidence>
<dbReference type="PANTHER" id="PTHR22950">
    <property type="entry name" value="AMINO ACID TRANSPORTER"/>
    <property type="match status" value="1"/>
</dbReference>
<comment type="caution">
    <text evidence="8">The sequence shown here is derived from an EMBL/GenBank/DDBJ whole genome shotgun (WGS) entry which is preliminary data.</text>
</comment>
<feature type="transmembrane region" description="Helical" evidence="6">
    <location>
        <begin position="19"/>
        <end position="38"/>
    </location>
</feature>
<feature type="region of interest" description="Disordered" evidence="5">
    <location>
        <begin position="102"/>
        <end position="124"/>
    </location>
</feature>
<proteinExistence type="predicted"/>
<evidence type="ECO:0000256" key="5">
    <source>
        <dbReference type="SAM" id="MobiDB-lite"/>
    </source>
</evidence>
<dbReference type="GO" id="GO:0015179">
    <property type="term" value="F:L-amino acid transmembrane transporter activity"/>
    <property type="evidence" value="ECO:0007669"/>
    <property type="project" value="TreeGrafter"/>
</dbReference>
<dbReference type="Pfam" id="PF01490">
    <property type="entry name" value="Aa_trans"/>
    <property type="match status" value="2"/>
</dbReference>
<organism evidence="8 9">
    <name type="scientific">Dimorphilus gyrociliatus</name>
    <dbReference type="NCBI Taxonomy" id="2664684"/>
    <lineage>
        <taxon>Eukaryota</taxon>
        <taxon>Metazoa</taxon>
        <taxon>Spiralia</taxon>
        <taxon>Lophotrochozoa</taxon>
        <taxon>Annelida</taxon>
        <taxon>Polychaeta</taxon>
        <taxon>Polychaeta incertae sedis</taxon>
        <taxon>Dinophilidae</taxon>
        <taxon>Dimorphilus</taxon>
    </lineage>
</organism>
<evidence type="ECO:0000256" key="1">
    <source>
        <dbReference type="ARBA" id="ARBA00004141"/>
    </source>
</evidence>
<evidence type="ECO:0000256" key="3">
    <source>
        <dbReference type="ARBA" id="ARBA00022989"/>
    </source>
</evidence>
<name>A0A7I8VHF8_9ANNE</name>
<evidence type="ECO:0000259" key="7">
    <source>
        <dbReference type="Pfam" id="PF01490"/>
    </source>
</evidence>
<dbReference type="PANTHER" id="PTHR22950:SF677">
    <property type="entry name" value="AMINO ACID TRANSPORTER TRANSMEMBRANE DOMAIN-CONTAINING PROTEIN"/>
    <property type="match status" value="1"/>
</dbReference>
<feature type="compositionally biased region" description="Low complexity" evidence="5">
    <location>
        <begin position="103"/>
        <end position="118"/>
    </location>
</feature>
<gene>
    <name evidence="8" type="ORF">DGYR_LOCUS3887</name>
</gene>
<evidence type="ECO:0000256" key="2">
    <source>
        <dbReference type="ARBA" id="ARBA00022692"/>
    </source>
</evidence>
<feature type="transmembrane region" description="Helical" evidence="6">
    <location>
        <begin position="44"/>
        <end position="66"/>
    </location>
</feature>
<feature type="domain" description="Amino acid transporter transmembrane" evidence="7">
    <location>
        <begin position="15"/>
        <end position="75"/>
    </location>
</feature>
<protein>
    <submittedName>
        <fullName evidence="8">DgyrCDS4119</fullName>
    </submittedName>
</protein>
<reference evidence="8 9" key="1">
    <citation type="submission" date="2020-08" db="EMBL/GenBank/DDBJ databases">
        <authorList>
            <person name="Hejnol A."/>
        </authorList>
    </citation>
    <scope>NUCLEOTIDE SEQUENCE [LARGE SCALE GENOMIC DNA]</scope>
</reference>
<evidence type="ECO:0000313" key="9">
    <source>
        <dbReference type="Proteomes" id="UP000549394"/>
    </source>
</evidence>
<dbReference type="OrthoDB" id="1684102at2759"/>
<keyword evidence="2 6" id="KW-0812">Transmembrane</keyword>
<dbReference type="EMBL" id="CAJFCJ010000005">
    <property type="protein sequence ID" value="CAD5115113.1"/>
    <property type="molecule type" value="Genomic_DNA"/>
</dbReference>
<sequence length="181" mass="19897">MTSATTQTKGEGSKSPIRIMANIFISFIGAGVLGLPYAFKEAGIVEGILLMTFVGLLSIKAMMLIIDCKYRLMQKEMPRDIGLKTLVKEVVNIKEDEERLIDNQSHSSNNGSSSLSASDYKPQAPGKELSYGDVGYYAIGKLGRWLVELCIIVSQIGFCCAYLIFMSENLSHYLKGVKLLV</sequence>
<keyword evidence="3 6" id="KW-1133">Transmembrane helix</keyword>